<keyword evidence="4" id="KW-1185">Reference proteome</keyword>
<evidence type="ECO:0000313" key="4">
    <source>
        <dbReference type="Proteomes" id="UP001222325"/>
    </source>
</evidence>
<proteinExistence type="predicted"/>
<sequence>MGPPHSFYVLLRAFLIVLLLSFVPFVRSAVTNTTFDDTSSAFTFDGSWTATSASNPCGGCSSKPDASQAFGATWHDGNIRTDAPRGTSGSFTFTGSAVYIYGIDQAVSQPNIAFSLGDVSSVHYYTGNERFVYNALFFSATGLAAGETHTVSWVFNVNPSTGVGLQSALFDYAVVTSGSADVVKPPGTTTSSTSTSTDVQRTQTTTSPPPSSTTTTQNALINQSSS</sequence>
<organism evidence="3 4">
    <name type="scientific">Mycena belliarum</name>
    <dbReference type="NCBI Taxonomy" id="1033014"/>
    <lineage>
        <taxon>Eukaryota</taxon>
        <taxon>Fungi</taxon>
        <taxon>Dikarya</taxon>
        <taxon>Basidiomycota</taxon>
        <taxon>Agaricomycotina</taxon>
        <taxon>Agaricomycetes</taxon>
        <taxon>Agaricomycetidae</taxon>
        <taxon>Agaricales</taxon>
        <taxon>Marasmiineae</taxon>
        <taxon>Mycenaceae</taxon>
        <taxon>Mycena</taxon>
    </lineage>
</organism>
<evidence type="ECO:0000313" key="3">
    <source>
        <dbReference type="EMBL" id="KAJ7100891.1"/>
    </source>
</evidence>
<dbReference type="EMBL" id="JARJCN010000005">
    <property type="protein sequence ID" value="KAJ7100891.1"/>
    <property type="molecule type" value="Genomic_DNA"/>
</dbReference>
<name>A0AAD6XY31_9AGAR</name>
<feature type="signal peptide" evidence="2">
    <location>
        <begin position="1"/>
        <end position="28"/>
    </location>
</feature>
<feature type="region of interest" description="Disordered" evidence="1">
    <location>
        <begin position="181"/>
        <end position="226"/>
    </location>
</feature>
<feature type="chain" id="PRO_5042036921" evidence="2">
    <location>
        <begin position="29"/>
        <end position="226"/>
    </location>
</feature>
<feature type="compositionally biased region" description="Low complexity" evidence="1">
    <location>
        <begin position="188"/>
        <end position="217"/>
    </location>
</feature>
<dbReference type="AlphaFoldDB" id="A0AAD6XY31"/>
<keyword evidence="2" id="KW-0732">Signal</keyword>
<dbReference type="Proteomes" id="UP001222325">
    <property type="component" value="Unassembled WGS sequence"/>
</dbReference>
<protein>
    <submittedName>
        <fullName evidence="3">Uncharacterized protein</fullName>
    </submittedName>
</protein>
<dbReference type="Gene3D" id="2.60.120.260">
    <property type="entry name" value="Galactose-binding domain-like"/>
    <property type="match status" value="1"/>
</dbReference>
<comment type="caution">
    <text evidence="3">The sequence shown here is derived from an EMBL/GenBank/DDBJ whole genome shotgun (WGS) entry which is preliminary data.</text>
</comment>
<reference evidence="3" key="1">
    <citation type="submission" date="2023-03" db="EMBL/GenBank/DDBJ databases">
        <title>Massive genome expansion in bonnet fungi (Mycena s.s.) driven by repeated elements and novel gene families across ecological guilds.</title>
        <authorList>
            <consortium name="Lawrence Berkeley National Laboratory"/>
            <person name="Harder C.B."/>
            <person name="Miyauchi S."/>
            <person name="Viragh M."/>
            <person name="Kuo A."/>
            <person name="Thoen E."/>
            <person name="Andreopoulos B."/>
            <person name="Lu D."/>
            <person name="Skrede I."/>
            <person name="Drula E."/>
            <person name="Henrissat B."/>
            <person name="Morin E."/>
            <person name="Kohler A."/>
            <person name="Barry K."/>
            <person name="LaButti K."/>
            <person name="Morin E."/>
            <person name="Salamov A."/>
            <person name="Lipzen A."/>
            <person name="Mereny Z."/>
            <person name="Hegedus B."/>
            <person name="Baldrian P."/>
            <person name="Stursova M."/>
            <person name="Weitz H."/>
            <person name="Taylor A."/>
            <person name="Grigoriev I.V."/>
            <person name="Nagy L.G."/>
            <person name="Martin F."/>
            <person name="Kauserud H."/>
        </authorList>
    </citation>
    <scope>NUCLEOTIDE SEQUENCE</scope>
    <source>
        <strain evidence="3">CBHHK173m</strain>
    </source>
</reference>
<evidence type="ECO:0000256" key="1">
    <source>
        <dbReference type="SAM" id="MobiDB-lite"/>
    </source>
</evidence>
<accession>A0AAD6XY31</accession>
<gene>
    <name evidence="3" type="ORF">B0H15DRAFT_463857</name>
</gene>
<evidence type="ECO:0000256" key="2">
    <source>
        <dbReference type="SAM" id="SignalP"/>
    </source>
</evidence>